<keyword evidence="3" id="KW-1185">Reference proteome</keyword>
<dbReference type="AlphaFoldDB" id="A0A0W0Y6G6"/>
<proteinExistence type="predicted"/>
<evidence type="ECO:0008006" key="4">
    <source>
        <dbReference type="Google" id="ProtNLM"/>
    </source>
</evidence>
<sequence length="87" mass="10429">MKKLVLSGALLGSTLWLSGCTVSQTTYTTPSYNQDYVYSVGYYGYRPYWGGSYYNSYNWGHPYWSSRPYWRNAYYGATVNRWHFRRW</sequence>
<evidence type="ECO:0000313" key="2">
    <source>
        <dbReference type="EMBL" id="KTD52521.1"/>
    </source>
</evidence>
<dbReference type="OrthoDB" id="5646208at2"/>
<accession>A0A0W0Y6G6</accession>
<name>A0A0W0Y6G6_9GAMM</name>
<reference evidence="2 3" key="1">
    <citation type="submission" date="2015-11" db="EMBL/GenBank/DDBJ databases">
        <title>Genomic analysis of 38 Legionella species identifies large and diverse effector repertoires.</title>
        <authorList>
            <person name="Burstein D."/>
            <person name="Amaro F."/>
            <person name="Zusman T."/>
            <person name="Lifshitz Z."/>
            <person name="Cohen O."/>
            <person name="Gilbert J.A."/>
            <person name="Pupko T."/>
            <person name="Shuman H.A."/>
            <person name="Segal G."/>
        </authorList>
    </citation>
    <scope>NUCLEOTIDE SEQUENCE [LARGE SCALE GENOMIC DNA]</scope>
    <source>
        <strain evidence="2 3">CDC#1442-AUS-E</strain>
    </source>
</reference>
<evidence type="ECO:0000313" key="3">
    <source>
        <dbReference type="Proteomes" id="UP000054618"/>
    </source>
</evidence>
<dbReference type="Proteomes" id="UP000054618">
    <property type="component" value="Unassembled WGS sequence"/>
</dbReference>
<evidence type="ECO:0000256" key="1">
    <source>
        <dbReference type="SAM" id="SignalP"/>
    </source>
</evidence>
<keyword evidence="1" id="KW-0732">Signal</keyword>
<gene>
    <name evidence="2" type="ORF">Lqui_0163</name>
</gene>
<dbReference type="PROSITE" id="PS51257">
    <property type="entry name" value="PROKAR_LIPOPROTEIN"/>
    <property type="match status" value="1"/>
</dbReference>
<protein>
    <recommendedName>
        <fullName evidence="4">Lipoprotein</fullName>
    </recommendedName>
</protein>
<feature type="signal peptide" evidence="1">
    <location>
        <begin position="1"/>
        <end position="18"/>
    </location>
</feature>
<dbReference type="RefSeq" id="WP_083499138.1">
    <property type="nucleotide sequence ID" value="NZ_CAAAIK010000029.1"/>
</dbReference>
<dbReference type="EMBL" id="LNYS01000004">
    <property type="protein sequence ID" value="KTD52521.1"/>
    <property type="molecule type" value="Genomic_DNA"/>
</dbReference>
<organism evidence="2 3">
    <name type="scientific">Legionella quinlivanii</name>
    <dbReference type="NCBI Taxonomy" id="45073"/>
    <lineage>
        <taxon>Bacteria</taxon>
        <taxon>Pseudomonadati</taxon>
        <taxon>Pseudomonadota</taxon>
        <taxon>Gammaproteobacteria</taxon>
        <taxon>Legionellales</taxon>
        <taxon>Legionellaceae</taxon>
        <taxon>Legionella</taxon>
    </lineage>
</organism>
<dbReference type="PATRIC" id="fig|45073.5.peg.173"/>
<feature type="chain" id="PRO_5006917277" description="Lipoprotein" evidence="1">
    <location>
        <begin position="19"/>
        <end position="87"/>
    </location>
</feature>
<comment type="caution">
    <text evidence="2">The sequence shown here is derived from an EMBL/GenBank/DDBJ whole genome shotgun (WGS) entry which is preliminary data.</text>
</comment>